<dbReference type="OrthoDB" id="567237at2759"/>
<reference evidence="5" key="1">
    <citation type="submission" date="2025-08" db="UniProtKB">
        <authorList>
            <consortium name="RefSeq"/>
        </authorList>
    </citation>
    <scope>IDENTIFICATION</scope>
    <source>
        <tissue evidence="5">Tentacle</tissue>
    </source>
</reference>
<comment type="similarity">
    <text evidence="1">Belongs to the AHA1 family.</text>
</comment>
<dbReference type="SMART" id="SM01000">
    <property type="entry name" value="Aha1_N"/>
    <property type="match status" value="1"/>
</dbReference>
<evidence type="ECO:0000256" key="2">
    <source>
        <dbReference type="SAM" id="MobiDB-lite"/>
    </source>
</evidence>
<dbReference type="FunCoup" id="A0A6P8ITI6">
    <property type="interactions" value="1956"/>
</dbReference>
<proteinExistence type="inferred from homology"/>
<dbReference type="Gene3D" id="3.30.530.20">
    <property type="match status" value="1"/>
</dbReference>
<sequence>MAKWGEGDPRWIVEERADAVNVNNWHWTEKDASSWSKEKFKELFKGLEIATDKATFKISDITKSEGEACANNRKAKLIFFYEWVIELEWTGSLADSENVLRGKIEIPNLSEENEVHEIDVNVSANKRSEESEKLLVVFKTEGVTKIREQLGKYINQLKNDFIQGMILPSKDKQMQNAKSEKDTKEAFKNITISSTKKESKDNGTKPLGVPISTRKIVMKEEFLMSAEDLYNTLTEEQRLSAFTRCPAKVDATKGGTFVLLDGNVSGKFVDLVRDQKIVMNWRLRSWPDEHYSSVTITLTEKGDRTELALTQTGVPEAKYDETLAGWRQYYWEAIKRTFSCGFRYF</sequence>
<dbReference type="Pfam" id="PF08327">
    <property type="entry name" value="AHSA1"/>
    <property type="match status" value="1"/>
</dbReference>
<dbReference type="GO" id="GO:0006457">
    <property type="term" value="P:protein folding"/>
    <property type="evidence" value="ECO:0007669"/>
    <property type="project" value="TreeGrafter"/>
</dbReference>
<feature type="region of interest" description="Disordered" evidence="2">
    <location>
        <begin position="176"/>
        <end position="208"/>
    </location>
</feature>
<dbReference type="Gene3D" id="3.15.10.20">
    <property type="entry name" value="Activator of Hsp90 ATPase Aha1, N-terminal domain"/>
    <property type="match status" value="1"/>
</dbReference>
<evidence type="ECO:0000313" key="4">
    <source>
        <dbReference type="Proteomes" id="UP000515163"/>
    </source>
</evidence>
<feature type="domain" description="Activator of Hsp90 ATPase AHSA1-like N-terminal" evidence="3">
    <location>
        <begin position="29"/>
        <end position="163"/>
    </location>
</feature>
<dbReference type="Pfam" id="PF09229">
    <property type="entry name" value="Aha1_N"/>
    <property type="match status" value="1"/>
</dbReference>
<organism evidence="4 5">
    <name type="scientific">Actinia tenebrosa</name>
    <name type="common">Australian red waratah sea anemone</name>
    <dbReference type="NCBI Taxonomy" id="6105"/>
    <lineage>
        <taxon>Eukaryota</taxon>
        <taxon>Metazoa</taxon>
        <taxon>Cnidaria</taxon>
        <taxon>Anthozoa</taxon>
        <taxon>Hexacorallia</taxon>
        <taxon>Actiniaria</taxon>
        <taxon>Actiniidae</taxon>
        <taxon>Actinia</taxon>
    </lineage>
</organism>
<dbReference type="GeneID" id="116304849"/>
<dbReference type="SUPFAM" id="SSF55961">
    <property type="entry name" value="Bet v1-like"/>
    <property type="match status" value="1"/>
</dbReference>
<evidence type="ECO:0000259" key="3">
    <source>
        <dbReference type="SMART" id="SM01000"/>
    </source>
</evidence>
<dbReference type="RefSeq" id="XP_031570531.1">
    <property type="nucleotide sequence ID" value="XM_031714671.1"/>
</dbReference>
<dbReference type="GO" id="GO:0001671">
    <property type="term" value="F:ATPase activator activity"/>
    <property type="evidence" value="ECO:0007669"/>
    <property type="project" value="InterPro"/>
</dbReference>
<dbReference type="PANTHER" id="PTHR13009">
    <property type="entry name" value="HEAT SHOCK PROTEIN 90 HSP90 CO-CHAPERONE AHA-1"/>
    <property type="match status" value="1"/>
</dbReference>
<dbReference type="InParanoid" id="A0A6P8ITI6"/>
<dbReference type="KEGG" id="aten:116304849"/>
<dbReference type="CDD" id="cd08892">
    <property type="entry name" value="SRPBCC_Aha1"/>
    <property type="match status" value="1"/>
</dbReference>
<keyword evidence="4" id="KW-1185">Reference proteome</keyword>
<dbReference type="InterPro" id="IPR023393">
    <property type="entry name" value="START-like_dom_sf"/>
</dbReference>
<feature type="compositionally biased region" description="Basic and acidic residues" evidence="2">
    <location>
        <begin position="176"/>
        <end position="187"/>
    </location>
</feature>
<dbReference type="GO" id="GO:0051087">
    <property type="term" value="F:protein-folding chaperone binding"/>
    <property type="evidence" value="ECO:0007669"/>
    <property type="project" value="InterPro"/>
</dbReference>
<protein>
    <submittedName>
        <fullName evidence="5">Activator of 90 kDa heat shock protein ATPase homolog 1-like</fullName>
    </submittedName>
</protein>
<dbReference type="InterPro" id="IPR036338">
    <property type="entry name" value="Aha1"/>
</dbReference>
<dbReference type="GO" id="GO:0005829">
    <property type="term" value="C:cytosol"/>
    <property type="evidence" value="ECO:0007669"/>
    <property type="project" value="TreeGrafter"/>
</dbReference>
<gene>
    <name evidence="5" type="primary">LOC116304849</name>
</gene>
<dbReference type="InterPro" id="IPR013538">
    <property type="entry name" value="ASHA1/2-like_C"/>
</dbReference>
<evidence type="ECO:0000256" key="1">
    <source>
        <dbReference type="ARBA" id="ARBA00006817"/>
    </source>
</evidence>
<dbReference type="InterPro" id="IPR015310">
    <property type="entry name" value="AHSA1-like_N"/>
</dbReference>
<dbReference type="SUPFAM" id="SSF103111">
    <property type="entry name" value="Activator of Hsp90 ATPase, Aha1"/>
    <property type="match status" value="1"/>
</dbReference>
<dbReference type="AlphaFoldDB" id="A0A6P8ITI6"/>
<accession>A0A6P8ITI6</accession>
<dbReference type="Proteomes" id="UP000515163">
    <property type="component" value="Unplaced"/>
</dbReference>
<dbReference type="PANTHER" id="PTHR13009:SF22">
    <property type="entry name" value="LD43819P"/>
    <property type="match status" value="1"/>
</dbReference>
<name>A0A6P8ITI6_ACTTE</name>
<evidence type="ECO:0000313" key="5">
    <source>
        <dbReference type="RefSeq" id="XP_031570531.1"/>
    </source>
</evidence>